<dbReference type="VEuPathDB" id="FungiDB:CCM_07388"/>
<evidence type="ECO:0000313" key="4">
    <source>
        <dbReference type="Proteomes" id="UP000001610"/>
    </source>
</evidence>
<dbReference type="HOGENOM" id="CLU_2812258_0_0_1"/>
<keyword evidence="2" id="KW-0732">Signal</keyword>
<dbReference type="RefSeq" id="XP_006672592.1">
    <property type="nucleotide sequence ID" value="XM_006672529.1"/>
</dbReference>
<reference evidence="3 4" key="1">
    <citation type="journal article" date="2011" name="Genome Biol.">
        <title>Genome sequence of the insect pathogenic fungus Cordyceps militaris, a valued traditional Chinese medicine.</title>
        <authorList>
            <person name="Zheng P."/>
            <person name="Xia Y."/>
            <person name="Xiao G."/>
            <person name="Xiong C."/>
            <person name="Hu X."/>
            <person name="Zhang S."/>
            <person name="Zheng H."/>
            <person name="Huang Y."/>
            <person name="Zhou Y."/>
            <person name="Wang S."/>
            <person name="Zhao G.P."/>
            <person name="Liu X."/>
            <person name="St Leger R.J."/>
            <person name="Wang C."/>
        </authorList>
    </citation>
    <scope>NUCLEOTIDE SEQUENCE [LARGE SCALE GENOMIC DNA]</scope>
    <source>
        <strain evidence="3 4">CM01</strain>
    </source>
</reference>
<dbReference type="GeneID" id="18169399"/>
<feature type="chain" id="PRO_5003446398" evidence="2">
    <location>
        <begin position="20"/>
        <end position="67"/>
    </location>
</feature>
<feature type="signal peptide" evidence="2">
    <location>
        <begin position="1"/>
        <end position="19"/>
    </location>
</feature>
<sequence length="67" mass="7307">MQVTKIVGTLALFVSAAAAVTPRVVQIDKRGENYGGKTPPNSPALEKELPRLQMLKTSVTQKDRIED</sequence>
<dbReference type="InParanoid" id="G3JPN5"/>
<dbReference type="Proteomes" id="UP000001610">
    <property type="component" value="Unassembled WGS sequence"/>
</dbReference>
<evidence type="ECO:0000256" key="1">
    <source>
        <dbReference type="SAM" id="MobiDB-lite"/>
    </source>
</evidence>
<accession>G3JPN5</accession>
<evidence type="ECO:0000256" key="2">
    <source>
        <dbReference type="SAM" id="SignalP"/>
    </source>
</evidence>
<protein>
    <submittedName>
        <fullName evidence="3">Uncharacterized protein</fullName>
    </submittedName>
</protein>
<dbReference type="EMBL" id="JH126404">
    <property type="protein sequence ID" value="EGX89136.1"/>
    <property type="molecule type" value="Genomic_DNA"/>
</dbReference>
<dbReference type="KEGG" id="cmt:CCM_07388"/>
<keyword evidence="4" id="KW-1185">Reference proteome</keyword>
<gene>
    <name evidence="3" type="ORF">CCM_07388</name>
</gene>
<feature type="region of interest" description="Disordered" evidence="1">
    <location>
        <begin position="30"/>
        <end position="67"/>
    </location>
</feature>
<proteinExistence type="predicted"/>
<organism evidence="3 4">
    <name type="scientific">Cordyceps militaris (strain CM01)</name>
    <name type="common">Caterpillar fungus</name>
    <dbReference type="NCBI Taxonomy" id="983644"/>
    <lineage>
        <taxon>Eukaryota</taxon>
        <taxon>Fungi</taxon>
        <taxon>Dikarya</taxon>
        <taxon>Ascomycota</taxon>
        <taxon>Pezizomycotina</taxon>
        <taxon>Sordariomycetes</taxon>
        <taxon>Hypocreomycetidae</taxon>
        <taxon>Hypocreales</taxon>
        <taxon>Cordycipitaceae</taxon>
        <taxon>Cordyceps</taxon>
    </lineage>
</organism>
<name>G3JPN5_CORMM</name>
<evidence type="ECO:0000313" key="3">
    <source>
        <dbReference type="EMBL" id="EGX89136.1"/>
    </source>
</evidence>
<dbReference type="AlphaFoldDB" id="G3JPN5"/>